<accession>A0A5N6ET42</accession>
<dbReference type="GO" id="GO:0016814">
    <property type="term" value="F:hydrolase activity, acting on carbon-nitrogen (but not peptide) bonds, in cyclic amidines"/>
    <property type="evidence" value="ECO:0007669"/>
    <property type="project" value="TreeGrafter"/>
</dbReference>
<name>A0A5N6ET42_9EURO</name>
<dbReference type="InterPro" id="IPR032466">
    <property type="entry name" value="Metal_Hydrolase"/>
</dbReference>
<dbReference type="EMBL" id="ML733437">
    <property type="protein sequence ID" value="KAB8219610.1"/>
    <property type="molecule type" value="Genomic_DNA"/>
</dbReference>
<sequence length="868" mass="97439">MFSRGERRVHIPRWQEYHLSVDETSAEWQSRTQPAPRRWSLEQLDAATRVSHRMESGKGMLLIEVQGCEPAKLLVSFAQRTEEPLLSTVRSDGRTSGFARHWMQICDESHLSCKRTGSVLPTRVIQLQIIHEELKARLLVTNGEEARYAALKKGIDFSELSHTFREALEIAAGIGLQYIWIDALCILQDDDHDWARESAKMGDVYRHAAITINAFASADGMGQCTTAYPPNNLVDYACRIGGEVYVHEEDGGFADVYELEGIIQTRGWVFQEEQLSPRRLYCGKHHLVWKCAEMWARNDRPCGFSGEVFDKPFMSTYPCSNWSFAYRQWRRMVQSYTRHNLTYAAKDKLPAISGLAAVFEQGFPGHHVGDYLGGIWRGDIYRGLLWYRDGNAIDRDRRIEGPSWSWASWDGPINFVFEDDDAGWPARMTWQPQRKYPCKVREASTTLMDPDNKYGRVSSGRIVVKGKVLMNAGRSKDQVLLSRSTLSPAIQTVSNVRLHSHSRDPTTYDLTFSNEQTLSSIAPHTDTNTSPNKSSPPLALPALTHPHIHLDKAYIHNSTTIHPQTGSFQEALTLTTQAKATFTEADLHRRGEWLLSESILNGVTALRAFIEIDNTVHHKCLTTAIHLKHSWRNHCHIQLVAFAQDPLFSGPNGQANRDLMNSAFTDHGAHIDVLGVTPYVESDLESAKKNIQWAITTAWQLDKHLDFHLDYHLDPTKGALVWFTLFGGDEWERLKLEIGAGEDALQVSFVGLPSSDLYMAAPPLSSPSTSACDSKEDAVGDRVRGTIRVPDLIRRYGLDVVLGVNNVGNAFTPWGSVDPVALACLGVGVYQAGTVEDAELLYECVSTRARAAIGLGEEEENGLRDFEY</sequence>
<protein>
    <recommendedName>
        <fullName evidence="1">Heterokaryon incompatibility domain-containing protein</fullName>
    </recommendedName>
</protein>
<dbReference type="PANTHER" id="PTHR32027:SF0">
    <property type="entry name" value="CYTOSINE DEAMINASE"/>
    <property type="match status" value="1"/>
</dbReference>
<proteinExistence type="predicted"/>
<dbReference type="AlphaFoldDB" id="A0A5N6ET42"/>
<organism evidence="2 3">
    <name type="scientific">Aspergillus novoparasiticus</name>
    <dbReference type="NCBI Taxonomy" id="986946"/>
    <lineage>
        <taxon>Eukaryota</taxon>
        <taxon>Fungi</taxon>
        <taxon>Dikarya</taxon>
        <taxon>Ascomycota</taxon>
        <taxon>Pezizomycotina</taxon>
        <taxon>Eurotiomycetes</taxon>
        <taxon>Eurotiomycetidae</taxon>
        <taxon>Eurotiales</taxon>
        <taxon>Aspergillaceae</taxon>
        <taxon>Aspergillus</taxon>
        <taxon>Aspergillus subgen. Circumdati</taxon>
    </lineage>
</organism>
<feature type="domain" description="Heterokaryon incompatibility" evidence="1">
    <location>
        <begin position="153"/>
        <end position="272"/>
    </location>
</feature>
<dbReference type="Pfam" id="PF06985">
    <property type="entry name" value="HET"/>
    <property type="match status" value="1"/>
</dbReference>
<dbReference type="InterPro" id="IPR010730">
    <property type="entry name" value="HET"/>
</dbReference>
<dbReference type="PANTHER" id="PTHR32027">
    <property type="entry name" value="CYTOSINE DEAMINASE"/>
    <property type="match status" value="1"/>
</dbReference>
<dbReference type="InterPro" id="IPR052349">
    <property type="entry name" value="Metallo-hydrolase_Enzymes"/>
</dbReference>
<reference evidence="2 3" key="1">
    <citation type="submission" date="2019-04" db="EMBL/GenBank/DDBJ databases">
        <title>Fungal friends and foes A comparative genomics study of 23 Aspergillus species from section Flavi.</title>
        <authorList>
            <consortium name="DOE Joint Genome Institute"/>
            <person name="Kjaerbolling I."/>
            <person name="Vesth T.C."/>
            <person name="Frisvad J.C."/>
            <person name="Nybo J.L."/>
            <person name="Theobald S."/>
            <person name="Kildgaard S."/>
            <person name="Petersen T.I."/>
            <person name="Kuo A."/>
            <person name="Sato A."/>
            <person name="Lyhne E.K."/>
            <person name="Kogle M.E."/>
            <person name="Wiebenga A."/>
            <person name="Kun R.S."/>
            <person name="Lubbers R.J."/>
            <person name="Makela M.R."/>
            <person name="Barry K."/>
            <person name="Chovatia M."/>
            <person name="Clum A."/>
            <person name="Daum C."/>
            <person name="Haridas S."/>
            <person name="He G."/>
            <person name="LaButti K."/>
            <person name="Lipzen A."/>
            <person name="Mondo S."/>
            <person name="Pangilinan J."/>
            <person name="Riley R."/>
            <person name="Salamov A."/>
            <person name="Simmons B.A."/>
            <person name="Magnuson J.K."/>
            <person name="Henrissat B."/>
            <person name="Mortensen U.H."/>
            <person name="Larsen T.O."/>
            <person name="De vries R.P."/>
            <person name="Grigoriev I.V."/>
            <person name="Machida M."/>
            <person name="Baker S.E."/>
            <person name="Andersen M.R."/>
        </authorList>
    </citation>
    <scope>NUCLEOTIDE SEQUENCE [LARGE SCALE GENOMIC DNA]</scope>
    <source>
        <strain evidence="2 3">CBS 126849</strain>
    </source>
</reference>
<evidence type="ECO:0000313" key="3">
    <source>
        <dbReference type="Proteomes" id="UP000326799"/>
    </source>
</evidence>
<dbReference type="Gene3D" id="3.20.20.140">
    <property type="entry name" value="Metal-dependent hydrolases"/>
    <property type="match status" value="1"/>
</dbReference>
<evidence type="ECO:0000259" key="1">
    <source>
        <dbReference type="Pfam" id="PF06985"/>
    </source>
</evidence>
<dbReference type="SUPFAM" id="SSF51556">
    <property type="entry name" value="Metallo-dependent hydrolases"/>
    <property type="match status" value="1"/>
</dbReference>
<gene>
    <name evidence="2" type="ORF">BDV33DRAFT_231470</name>
</gene>
<dbReference type="Proteomes" id="UP000326799">
    <property type="component" value="Unassembled WGS sequence"/>
</dbReference>
<keyword evidence="3" id="KW-1185">Reference proteome</keyword>
<evidence type="ECO:0000313" key="2">
    <source>
        <dbReference type="EMBL" id="KAB8219610.1"/>
    </source>
</evidence>